<keyword evidence="3" id="KW-1185">Reference proteome</keyword>
<feature type="compositionally biased region" description="Basic and acidic residues" evidence="1">
    <location>
        <begin position="164"/>
        <end position="177"/>
    </location>
</feature>
<accession>A0ABV3LRL5</accession>
<protein>
    <submittedName>
        <fullName evidence="2">Uncharacterized protein</fullName>
    </submittedName>
</protein>
<dbReference type="EMBL" id="JBEYRS010000003">
    <property type="protein sequence ID" value="MEW2362096.1"/>
    <property type="molecule type" value="Genomic_DNA"/>
</dbReference>
<name>A0ABV3LRL5_9ACTN</name>
<feature type="region of interest" description="Disordered" evidence="1">
    <location>
        <begin position="164"/>
        <end position="183"/>
    </location>
</feature>
<evidence type="ECO:0000313" key="2">
    <source>
        <dbReference type="EMBL" id="MEW2362096.1"/>
    </source>
</evidence>
<dbReference type="Proteomes" id="UP001553843">
    <property type="component" value="Unassembled WGS sequence"/>
</dbReference>
<sequence>MTTTQGQCAISVYPPVLPPRDTASADGGPGVLVRVTDLGAPCRAVRVRLPAGDSATARAEVDAADWEITEPGPGTVEARPVGGAAATAPDSGTIAVRLHGLRPPSDGPLELGVTVLFDGGPEAVTSRHFIDRGVRGLAPITDFRPRFLAIAYRERTVLQWRRSDEDKDGYSLQRHDTTGSSARYGLEPAHLTLENGTFTYQDQNALTHTTAFTLFYEKAADEVRAATAVIVAGGDIEAGRLTVNGQVKMVKPPQNCVSKGKGTFKFKPAPTDGVLSAVLTYESESKAGRVDRAELTVRVTPSGQQPIERTLRIIDAKQRENLQLPVPQGAGVTIMTTGEAARAEAVWFPFGLAGRPGHLVHADAGAER</sequence>
<proteinExistence type="predicted"/>
<gene>
    <name evidence="2" type="ORF">AB0887_09065</name>
</gene>
<evidence type="ECO:0000256" key="1">
    <source>
        <dbReference type="SAM" id="MobiDB-lite"/>
    </source>
</evidence>
<reference evidence="2 3" key="1">
    <citation type="submission" date="2024-06" db="EMBL/GenBank/DDBJ databases">
        <title>The Natural Products Discovery Center: Release of the First 8490 Sequenced Strains for Exploring Actinobacteria Biosynthetic Diversity.</title>
        <authorList>
            <person name="Kalkreuter E."/>
            <person name="Kautsar S.A."/>
            <person name="Yang D."/>
            <person name="Bader C.D."/>
            <person name="Teijaro C.N."/>
            <person name="Fluegel L."/>
            <person name="Davis C.M."/>
            <person name="Simpson J.R."/>
            <person name="Lauterbach L."/>
            <person name="Steele A.D."/>
            <person name="Gui C."/>
            <person name="Meng S."/>
            <person name="Li G."/>
            <person name="Viehrig K."/>
            <person name="Ye F."/>
            <person name="Su P."/>
            <person name="Kiefer A.F."/>
            <person name="Nichols A."/>
            <person name="Cepeda A.J."/>
            <person name="Yan W."/>
            <person name="Fan B."/>
            <person name="Jiang Y."/>
            <person name="Adhikari A."/>
            <person name="Zheng C.-J."/>
            <person name="Schuster L."/>
            <person name="Cowan T.M."/>
            <person name="Smanski M.J."/>
            <person name="Chevrette M.G."/>
            <person name="De Carvalho L.P.S."/>
            <person name="Shen B."/>
        </authorList>
    </citation>
    <scope>NUCLEOTIDE SEQUENCE [LARGE SCALE GENOMIC DNA]</scope>
    <source>
        <strain evidence="2 3">NPDC047833</strain>
    </source>
</reference>
<dbReference type="RefSeq" id="WP_359771426.1">
    <property type="nucleotide sequence ID" value="NZ_JBEYRR010000001.1"/>
</dbReference>
<evidence type="ECO:0000313" key="3">
    <source>
        <dbReference type="Proteomes" id="UP001553843"/>
    </source>
</evidence>
<organism evidence="2 3">
    <name type="scientific">Streptomyces huasconensis</name>
    <dbReference type="NCBI Taxonomy" id="1854574"/>
    <lineage>
        <taxon>Bacteria</taxon>
        <taxon>Bacillati</taxon>
        <taxon>Actinomycetota</taxon>
        <taxon>Actinomycetes</taxon>
        <taxon>Kitasatosporales</taxon>
        <taxon>Streptomycetaceae</taxon>
        <taxon>Streptomyces</taxon>
    </lineage>
</organism>
<comment type="caution">
    <text evidence="2">The sequence shown here is derived from an EMBL/GenBank/DDBJ whole genome shotgun (WGS) entry which is preliminary data.</text>
</comment>